<dbReference type="AlphaFoldDB" id="A0A0A9XQ86"/>
<proteinExistence type="predicted"/>
<dbReference type="InterPro" id="IPR046345">
    <property type="entry name" value="TraB_PrgY-like"/>
</dbReference>
<name>A0A0A9XQ86_LYGHE</name>
<dbReference type="PANTHER" id="PTHR21530:SF7">
    <property type="entry name" value="TRAB DOMAIN-CONTAINING PROTEIN"/>
    <property type="match status" value="1"/>
</dbReference>
<protein>
    <submittedName>
        <fullName evidence="2">TraB domain-containing protein</fullName>
    </submittedName>
</protein>
<reference evidence="5" key="4">
    <citation type="journal article" date="2016" name="Gigascience">
        <title>De novo construction of an expanded transcriptome assembly for the western tarnished plant bug, Lygus hesperus.</title>
        <authorList>
            <person name="Tassone E.E."/>
            <person name="Geib S.M."/>
            <person name="Hall B."/>
            <person name="Fabrick J.A."/>
            <person name="Brent C.S."/>
            <person name="Hull J.J."/>
        </authorList>
    </citation>
    <scope>NUCLEOTIDE SEQUENCE</scope>
</reference>
<dbReference type="CDD" id="cd14726">
    <property type="entry name" value="TraB_PrgY-like"/>
    <property type="match status" value="1"/>
</dbReference>
<reference evidence="2" key="1">
    <citation type="journal article" date="2014" name="PLoS ONE">
        <title>Transcriptome-Based Identification of ABC Transporters in the Western Tarnished Plant Bug Lygus hesperus.</title>
        <authorList>
            <person name="Hull J.J."/>
            <person name="Chaney K."/>
            <person name="Geib S.M."/>
            <person name="Fabrick J.A."/>
            <person name="Brent C.S."/>
            <person name="Walsh D."/>
            <person name="Lavine L.C."/>
        </authorList>
    </citation>
    <scope>NUCLEOTIDE SEQUENCE</scope>
</reference>
<evidence type="ECO:0000256" key="1">
    <source>
        <dbReference type="SAM" id="MobiDB-lite"/>
    </source>
</evidence>
<reference evidence="4" key="3">
    <citation type="submission" date="2014-09" db="EMBL/GenBank/DDBJ databases">
        <authorList>
            <person name="Magalhaes I.L.F."/>
            <person name="Oliveira U."/>
            <person name="Santos F.R."/>
            <person name="Vidigal T.H.D.A."/>
            <person name="Brescovit A.D."/>
            <person name="Santos A.J."/>
        </authorList>
    </citation>
    <scope>NUCLEOTIDE SEQUENCE</scope>
</reference>
<dbReference type="EMBL" id="GBHO01020697">
    <property type="protein sequence ID" value="JAG22907.1"/>
    <property type="molecule type" value="Transcribed_RNA"/>
</dbReference>
<gene>
    <name evidence="2" type="primary">TRABD_0</name>
    <name evidence="5" type="synonym">TRABD</name>
    <name evidence="3" type="synonym">TRABD_1</name>
    <name evidence="2" type="ORF">CM83_71070</name>
    <name evidence="3" type="ORF">CM83_71074</name>
    <name evidence="5" type="ORF">g.87416</name>
</gene>
<evidence type="ECO:0000313" key="2">
    <source>
        <dbReference type="EMBL" id="JAG22907.1"/>
    </source>
</evidence>
<feature type="region of interest" description="Disordered" evidence="1">
    <location>
        <begin position="1"/>
        <end position="44"/>
    </location>
</feature>
<evidence type="ECO:0000313" key="5">
    <source>
        <dbReference type="EMBL" id="JAQ05321.1"/>
    </source>
</evidence>
<accession>A0A0A9XQ86</accession>
<dbReference type="EMBL" id="GBRD01017925">
    <property type="protein sequence ID" value="JAG47902.1"/>
    <property type="molecule type" value="Transcribed_RNA"/>
</dbReference>
<sequence length="356" mass="40083">MKKMGGDEGVTDSEQVDQSKNAYVNGDAISRIPPVPPNQSDNASIGSIEEFDASLPETVTLLRGANGSKLYLIGTAHFSRESQDDVSKVIQTVNPHIVVVELCQSRANILKMDEKTIEEEAKNLSFEKMMNIIKEEGTLQGLMSIILLNVSAQLTKDLGMAPGGEFRRAFIECQKLKRRNPLFHFGDRPIQVTLRRALDVLSWWQRIRLSFSLVFQKPKISREDVEKCKQGDLLESMLKDMGNEFPELGKVFIEERDMYLTYSLQMASNFMFEGPQNEIEPTVAVGVVGIGHMPGIKALWGKVEEHQIPPIMALRDNKSSSRGIIRKVIIGSLLTYVAIKIVRRFPPNPRIFSFKF</sequence>
<organism evidence="2">
    <name type="scientific">Lygus hesperus</name>
    <name type="common">Western plant bug</name>
    <dbReference type="NCBI Taxonomy" id="30085"/>
    <lineage>
        <taxon>Eukaryota</taxon>
        <taxon>Metazoa</taxon>
        <taxon>Ecdysozoa</taxon>
        <taxon>Arthropoda</taxon>
        <taxon>Hexapoda</taxon>
        <taxon>Insecta</taxon>
        <taxon>Pterygota</taxon>
        <taxon>Neoptera</taxon>
        <taxon>Paraneoptera</taxon>
        <taxon>Hemiptera</taxon>
        <taxon>Heteroptera</taxon>
        <taxon>Panheteroptera</taxon>
        <taxon>Cimicomorpha</taxon>
        <taxon>Miridae</taxon>
        <taxon>Mirini</taxon>
        <taxon>Lygus</taxon>
    </lineage>
</organism>
<evidence type="ECO:0000313" key="3">
    <source>
        <dbReference type="EMBL" id="JAG34529.1"/>
    </source>
</evidence>
<dbReference type="InterPro" id="IPR002816">
    <property type="entry name" value="TraB/PrgY/GumN_fam"/>
</dbReference>
<dbReference type="EMBL" id="GBHO01009075">
    <property type="protein sequence ID" value="JAG34529.1"/>
    <property type="molecule type" value="Transcribed_RNA"/>
</dbReference>
<dbReference type="PANTHER" id="PTHR21530">
    <property type="entry name" value="PHEROMONE SHUTDOWN PROTEIN"/>
    <property type="match status" value="1"/>
</dbReference>
<dbReference type="Pfam" id="PF01963">
    <property type="entry name" value="TraB_PrgY_gumN"/>
    <property type="match status" value="1"/>
</dbReference>
<evidence type="ECO:0000313" key="4">
    <source>
        <dbReference type="EMBL" id="JAG47902.1"/>
    </source>
</evidence>
<reference evidence="2" key="2">
    <citation type="submission" date="2014-07" db="EMBL/GenBank/DDBJ databases">
        <authorList>
            <person name="Hull J."/>
        </authorList>
    </citation>
    <scope>NUCLEOTIDE SEQUENCE</scope>
</reference>
<dbReference type="EMBL" id="GDHC01013308">
    <property type="protein sequence ID" value="JAQ05321.1"/>
    <property type="molecule type" value="Transcribed_RNA"/>
</dbReference>